<feature type="compositionally biased region" description="Polar residues" evidence="1">
    <location>
        <begin position="121"/>
        <end position="132"/>
    </location>
</feature>
<name>A0ABW5NZE2_9DEIO</name>
<keyword evidence="2" id="KW-1133">Transmembrane helix</keyword>
<sequence>MSRAPLNVSREMKLLLLLLLMVALIGLWYVWTGNRSAEQAANAPVTSGPAQAGTPDTNPTSSTDVPGAPGTDAGRAQTNGQTPAQTTGQANGQPDAAGTPPITVQPEGPVEVEVIPPFPASSASGEQPSAPSTPDGINPQGELAGVPITNPFQPLNVERAGGATGTPSLADPSTPAAEGNGSGSAPTTGGTTGNALGQNGGVLPITPVPGTPAAGGSLGGLPSIPGANGATSIDAAPPTSRATVPSTTITPPATTAPSTAGRNTATPQAGGAQSGGAQNSGGQTSTTRNPTAQNSAAQNPTTPGRVTPLPTDAAPIRTGTGTPAPTDSAPAAPRPPIAGVTVPRPGAATPSFPVPTPAGSAGTGVNGTPGFPAPAAPQIPQVITELGGSSGGTGNDASRLSSVLSSQELEFNAVVLGPVNTAIFKGRSGFVVLSVGQTLPDTNVTLKEVTADSATLALGNETQTLELEKR</sequence>
<reference evidence="4" key="1">
    <citation type="journal article" date="2019" name="Int. J. Syst. Evol. Microbiol.">
        <title>The Global Catalogue of Microorganisms (GCM) 10K type strain sequencing project: providing services to taxonomists for standard genome sequencing and annotation.</title>
        <authorList>
            <consortium name="The Broad Institute Genomics Platform"/>
            <consortium name="The Broad Institute Genome Sequencing Center for Infectious Disease"/>
            <person name="Wu L."/>
            <person name="Ma J."/>
        </authorList>
    </citation>
    <scope>NUCLEOTIDE SEQUENCE [LARGE SCALE GENOMIC DNA]</scope>
    <source>
        <strain evidence="4">KCTC 33842</strain>
    </source>
</reference>
<protein>
    <submittedName>
        <fullName evidence="3">Uncharacterized protein</fullName>
    </submittedName>
</protein>
<keyword evidence="2" id="KW-0812">Transmembrane</keyword>
<feature type="compositionally biased region" description="Low complexity" evidence="1">
    <location>
        <begin position="318"/>
        <end position="331"/>
    </location>
</feature>
<gene>
    <name evidence="3" type="ORF">ACFSR9_01780</name>
</gene>
<feature type="compositionally biased region" description="Polar residues" evidence="1">
    <location>
        <begin position="42"/>
        <end position="64"/>
    </location>
</feature>
<feature type="compositionally biased region" description="Polar residues" evidence="1">
    <location>
        <begin position="76"/>
        <end position="92"/>
    </location>
</feature>
<proteinExistence type="predicted"/>
<accession>A0ABW5NZE2</accession>
<dbReference type="Proteomes" id="UP001597475">
    <property type="component" value="Unassembled WGS sequence"/>
</dbReference>
<keyword evidence="2" id="KW-0472">Membrane</keyword>
<feature type="compositionally biased region" description="Low complexity" evidence="1">
    <location>
        <begin position="242"/>
        <end position="287"/>
    </location>
</feature>
<comment type="caution">
    <text evidence="3">The sequence shown here is derived from an EMBL/GenBank/DDBJ whole genome shotgun (WGS) entry which is preliminary data.</text>
</comment>
<evidence type="ECO:0000256" key="2">
    <source>
        <dbReference type="SAM" id="Phobius"/>
    </source>
</evidence>
<evidence type="ECO:0000313" key="3">
    <source>
        <dbReference type="EMBL" id="MFD2608170.1"/>
    </source>
</evidence>
<evidence type="ECO:0000313" key="4">
    <source>
        <dbReference type="Proteomes" id="UP001597475"/>
    </source>
</evidence>
<feature type="compositionally biased region" description="Polar residues" evidence="1">
    <location>
        <begin position="288"/>
        <end position="304"/>
    </location>
</feature>
<evidence type="ECO:0000256" key="1">
    <source>
        <dbReference type="SAM" id="MobiDB-lite"/>
    </source>
</evidence>
<organism evidence="3 4">
    <name type="scientific">Deinococcus taklimakanensis</name>
    <dbReference type="NCBI Taxonomy" id="536443"/>
    <lineage>
        <taxon>Bacteria</taxon>
        <taxon>Thermotogati</taxon>
        <taxon>Deinococcota</taxon>
        <taxon>Deinococci</taxon>
        <taxon>Deinococcales</taxon>
        <taxon>Deinococcaceae</taxon>
        <taxon>Deinococcus</taxon>
    </lineage>
</organism>
<feature type="compositionally biased region" description="Low complexity" evidence="1">
    <location>
        <begin position="183"/>
        <end position="197"/>
    </location>
</feature>
<feature type="transmembrane region" description="Helical" evidence="2">
    <location>
        <begin position="12"/>
        <end position="31"/>
    </location>
</feature>
<feature type="compositionally biased region" description="Low complexity" evidence="1">
    <location>
        <begin position="106"/>
        <end position="115"/>
    </location>
</feature>
<dbReference type="EMBL" id="JBHUMK010000010">
    <property type="protein sequence ID" value="MFD2608170.1"/>
    <property type="molecule type" value="Genomic_DNA"/>
</dbReference>
<dbReference type="RefSeq" id="WP_386842473.1">
    <property type="nucleotide sequence ID" value="NZ_JBHUMK010000010.1"/>
</dbReference>
<feature type="region of interest" description="Disordered" evidence="1">
    <location>
        <begin position="42"/>
        <end position="364"/>
    </location>
</feature>
<keyword evidence="4" id="KW-1185">Reference proteome</keyword>
<feature type="compositionally biased region" description="Low complexity" evidence="1">
    <location>
        <begin position="211"/>
        <end position="227"/>
    </location>
</feature>